<dbReference type="InterPro" id="IPR027383">
    <property type="entry name" value="Znf_put"/>
</dbReference>
<evidence type="ECO:0000256" key="1">
    <source>
        <dbReference type="SAM" id="Phobius"/>
    </source>
</evidence>
<evidence type="ECO:0000313" key="3">
    <source>
        <dbReference type="EMBL" id="APW62303.1"/>
    </source>
</evidence>
<proteinExistence type="predicted"/>
<keyword evidence="4" id="KW-1185">Reference proteome</keyword>
<dbReference type="InterPro" id="IPR041916">
    <property type="entry name" value="Anti_sigma_zinc_sf"/>
</dbReference>
<dbReference type="AlphaFoldDB" id="A0A1U7CTV1"/>
<feature type="domain" description="Putative zinc-finger" evidence="2">
    <location>
        <begin position="3"/>
        <end position="37"/>
    </location>
</feature>
<protein>
    <recommendedName>
        <fullName evidence="2">Putative zinc-finger domain-containing protein</fullName>
    </recommendedName>
</protein>
<keyword evidence="1" id="KW-0812">Transmembrane</keyword>
<dbReference type="OrthoDB" id="291826at2"/>
<keyword evidence="1" id="KW-0472">Membrane</keyword>
<dbReference type="Pfam" id="PF13490">
    <property type="entry name" value="zf-HC2"/>
    <property type="match status" value="1"/>
</dbReference>
<dbReference type="Proteomes" id="UP000186309">
    <property type="component" value="Chromosome"/>
</dbReference>
<name>A0A1U7CTV1_9BACT</name>
<dbReference type="KEGG" id="pbor:BSF38_03842"/>
<accession>A0A1U7CTV1</accession>
<feature type="transmembrane region" description="Helical" evidence="1">
    <location>
        <begin position="87"/>
        <end position="106"/>
    </location>
</feature>
<dbReference type="STRING" id="1387353.BSF38_03842"/>
<dbReference type="Gene3D" id="1.10.10.1320">
    <property type="entry name" value="Anti-sigma factor, zinc-finger domain"/>
    <property type="match status" value="1"/>
</dbReference>
<reference evidence="4" key="1">
    <citation type="submission" date="2016-12" db="EMBL/GenBank/DDBJ databases">
        <title>Comparative genomics of four Isosphaeraceae planctomycetes: a common pool of plasmids and glycoside hydrolase genes.</title>
        <authorList>
            <person name="Ivanova A."/>
        </authorList>
    </citation>
    <scope>NUCLEOTIDE SEQUENCE [LARGE SCALE GENOMIC DNA]</scope>
    <source>
        <strain evidence="4">PX4</strain>
    </source>
</reference>
<gene>
    <name evidence="3" type="ORF">BSF38_03842</name>
</gene>
<evidence type="ECO:0000259" key="2">
    <source>
        <dbReference type="Pfam" id="PF13490"/>
    </source>
</evidence>
<evidence type="ECO:0000313" key="4">
    <source>
        <dbReference type="Proteomes" id="UP000186309"/>
    </source>
</evidence>
<dbReference type="RefSeq" id="WP_076348308.1">
    <property type="nucleotide sequence ID" value="NZ_CP019082.1"/>
</dbReference>
<sequence length="505" mass="55058">MTCSDFADEVVAWDEGLLDEASASRLEAHLATCPECRGLLAEIRDLVGRLSGDERGRPVGSLVAPVMDQIAGRTIVQARRRAFVGRVSRAAAASIVIALGVGYLAFGPSRPGARVHAAGLKEAKAGMENAASATWKVSFYQELFAKGGRSGRWFRDANSDKSYSYKAPGRYRCEHLSPDGKVVFVAIEDRASGTRIEINHLNKTAALTTMGIAFESHYDPKGPFAMYLDAMESPDLIALPARKIEGVDAVGFRKEPPDGTPYPYDRIAFDFWLGAKSKTLVQCRWPGADLFDESDVAQNAVAFPIPREQGVDDGGRAYFLAPDAPDRPAYSGHVFHDIVFNPPLDDALFQLDAPEGYVVKAAQPPRIVETDVTGFLGVVADFFDGNFPDRFPHFSRDPEASKRYAKAERAVLTKANPSAAETALIEAMRRWYATGIPGPGPVHVFLRDQIAPGSWKYLGKGVKRGDKDRIVAWYRLKNASGYRVIHGDLSIKDASASELPLPVSP</sequence>
<dbReference type="EMBL" id="CP019082">
    <property type="protein sequence ID" value="APW62303.1"/>
    <property type="molecule type" value="Genomic_DNA"/>
</dbReference>
<keyword evidence="1" id="KW-1133">Transmembrane helix</keyword>
<organism evidence="3 4">
    <name type="scientific">Paludisphaera borealis</name>
    <dbReference type="NCBI Taxonomy" id="1387353"/>
    <lineage>
        <taxon>Bacteria</taxon>
        <taxon>Pseudomonadati</taxon>
        <taxon>Planctomycetota</taxon>
        <taxon>Planctomycetia</taxon>
        <taxon>Isosphaerales</taxon>
        <taxon>Isosphaeraceae</taxon>
        <taxon>Paludisphaera</taxon>
    </lineage>
</organism>